<evidence type="ECO:0000313" key="3">
    <source>
        <dbReference type="Proteomes" id="UP000737402"/>
    </source>
</evidence>
<dbReference type="InterPro" id="IPR027417">
    <property type="entry name" value="P-loop_NTPase"/>
</dbReference>
<sequence length="647" mass="74016">MTLQIKEIILYNQEGEIRSIEFQPGKVNIITGKSKTGKSAIIEIVEYCLGRSEFLIPEGVIRKTVAMYAIKLHLNDEEIFIAKAPPEGQGQSQSGAYIELGKDITPPPLTSIKPNSNEHSIVEFLGNSIGISPNKHVPKMAESRDSLEGNFKHARLFLFQKQSVIADESVLFHRQKEPFMPQAIKDVLPYFLGAVREDYIKLENELRKTKRELKLLKKQQLEAEMLSGSGTVKAQNLLQEAVQVGLVEEGFEGSEEEVITRLKACLSFKPSNIPGIETDGIESLREERSKHINELNVIDEQIKAAESYANEASGYSIQANEQRLRLESIALFEEVEDGSTCRCPFCSAEIDSEIPHLSNMNDSLQRLQTNLQAVVKERPKLRTYIESLESEKAEKLKVVKAVSSSIETLIYEQEVAREIEDINRRISRVIGRISLFLENYREIEEDDELLVSISEKESHIEYLEELLDKENKEEILTSILSRISKYMTDWAQELELEHSNAPYRLDIKNLTVVADQEERPIPLNRMGSGENWLGCHLISHLALHKYFIQKNRPVPSFLILDQPTQVYFPPEIDEDLEGDVEKLKDEDRKAVKMMFRVLFSVCEELYPDLQIIVLDHANLQEEEFQDALVEKPWRNGRALIPNDWIKN</sequence>
<dbReference type="RefSeq" id="WP_204415686.1">
    <property type="nucleotide sequence ID" value="NZ_JAFBED010000004.1"/>
</dbReference>
<gene>
    <name evidence="2" type="ORF">JOC95_002031</name>
</gene>
<keyword evidence="3" id="KW-1185">Reference proteome</keyword>
<reference evidence="2 3" key="1">
    <citation type="submission" date="2021-01" db="EMBL/GenBank/DDBJ databases">
        <title>Genomic Encyclopedia of Type Strains, Phase IV (KMG-IV): sequencing the most valuable type-strain genomes for metagenomic binning, comparative biology and taxonomic classification.</title>
        <authorList>
            <person name="Goeker M."/>
        </authorList>
    </citation>
    <scope>NUCLEOTIDE SEQUENCE [LARGE SCALE GENOMIC DNA]</scope>
    <source>
        <strain evidence="2 3">DSM 25879</strain>
    </source>
</reference>
<evidence type="ECO:0000256" key="1">
    <source>
        <dbReference type="SAM" id="Coils"/>
    </source>
</evidence>
<protein>
    <recommendedName>
        <fullName evidence="4">DUF3732 domain-containing protein</fullName>
    </recommendedName>
</protein>
<dbReference type="Gene3D" id="3.40.50.300">
    <property type="entry name" value="P-loop containing nucleotide triphosphate hydrolases"/>
    <property type="match status" value="1"/>
</dbReference>
<dbReference type="Proteomes" id="UP000737402">
    <property type="component" value="Unassembled WGS sequence"/>
</dbReference>
<name>A0ABS2NZR2_9BACI</name>
<comment type="caution">
    <text evidence="2">The sequence shown here is derived from an EMBL/GenBank/DDBJ whole genome shotgun (WGS) entry which is preliminary data.</text>
</comment>
<organism evidence="2 3">
    <name type="scientific">Sutcliffiella tianshenii</name>
    <dbReference type="NCBI Taxonomy" id="1463404"/>
    <lineage>
        <taxon>Bacteria</taxon>
        <taxon>Bacillati</taxon>
        <taxon>Bacillota</taxon>
        <taxon>Bacilli</taxon>
        <taxon>Bacillales</taxon>
        <taxon>Bacillaceae</taxon>
        <taxon>Sutcliffiella</taxon>
    </lineage>
</organism>
<dbReference type="SUPFAM" id="SSF52540">
    <property type="entry name" value="P-loop containing nucleoside triphosphate hydrolases"/>
    <property type="match status" value="1"/>
</dbReference>
<keyword evidence="1" id="KW-0175">Coiled coil</keyword>
<feature type="coiled-coil region" evidence="1">
    <location>
        <begin position="192"/>
        <end position="226"/>
    </location>
</feature>
<evidence type="ECO:0000313" key="2">
    <source>
        <dbReference type="EMBL" id="MBM7620178.1"/>
    </source>
</evidence>
<dbReference type="Pfam" id="PF12532">
    <property type="entry name" value="DUF3732"/>
    <property type="match status" value="1"/>
</dbReference>
<accession>A0ABS2NZR2</accession>
<evidence type="ECO:0008006" key="4">
    <source>
        <dbReference type="Google" id="ProtNLM"/>
    </source>
</evidence>
<proteinExistence type="predicted"/>
<dbReference type="EMBL" id="JAFBED010000004">
    <property type="protein sequence ID" value="MBM7620178.1"/>
    <property type="molecule type" value="Genomic_DNA"/>
</dbReference>
<dbReference type="InterPro" id="IPR022205">
    <property type="entry name" value="DUF3732"/>
</dbReference>